<feature type="region of interest" description="Disordered" evidence="1">
    <location>
        <begin position="354"/>
        <end position="446"/>
    </location>
</feature>
<feature type="compositionally biased region" description="Low complexity" evidence="1">
    <location>
        <begin position="705"/>
        <end position="717"/>
    </location>
</feature>
<feature type="compositionally biased region" description="Low complexity" evidence="1">
    <location>
        <begin position="888"/>
        <end position="905"/>
    </location>
</feature>
<dbReference type="EMBL" id="CP119903">
    <property type="protein sequence ID" value="WFD23623.1"/>
    <property type="molecule type" value="Genomic_DNA"/>
</dbReference>
<feature type="compositionally biased region" description="Polar residues" evidence="1">
    <location>
        <begin position="217"/>
        <end position="231"/>
    </location>
</feature>
<feature type="compositionally biased region" description="Basic and acidic residues" evidence="1">
    <location>
        <begin position="1660"/>
        <end position="1671"/>
    </location>
</feature>
<feature type="compositionally biased region" description="Basic and acidic residues" evidence="1">
    <location>
        <begin position="191"/>
        <end position="200"/>
    </location>
</feature>
<feature type="compositionally biased region" description="Basic and acidic residues" evidence="1">
    <location>
        <begin position="467"/>
        <end position="482"/>
    </location>
</feature>
<feature type="region of interest" description="Disordered" evidence="1">
    <location>
        <begin position="245"/>
        <end position="316"/>
    </location>
</feature>
<name>A0AAF0EDN6_9BASI</name>
<feature type="region of interest" description="Disordered" evidence="1">
    <location>
        <begin position="1244"/>
        <end position="1263"/>
    </location>
</feature>
<feature type="region of interest" description="Disordered" evidence="1">
    <location>
        <begin position="1473"/>
        <end position="1512"/>
    </location>
</feature>
<keyword evidence="3" id="KW-1185">Reference proteome</keyword>
<organism evidence="2 3">
    <name type="scientific">Malassezia equina</name>
    <dbReference type="NCBI Taxonomy" id="1381935"/>
    <lineage>
        <taxon>Eukaryota</taxon>
        <taxon>Fungi</taxon>
        <taxon>Dikarya</taxon>
        <taxon>Basidiomycota</taxon>
        <taxon>Ustilaginomycotina</taxon>
        <taxon>Malasseziomycetes</taxon>
        <taxon>Malasseziales</taxon>
        <taxon>Malasseziaceae</taxon>
        <taxon>Malassezia</taxon>
    </lineage>
</organism>
<feature type="compositionally biased region" description="Polar residues" evidence="1">
    <location>
        <begin position="26"/>
        <end position="44"/>
    </location>
</feature>
<feature type="compositionally biased region" description="Acidic residues" evidence="1">
    <location>
        <begin position="428"/>
        <end position="438"/>
    </location>
</feature>
<gene>
    <name evidence="2" type="ORF">MEQU1_002317</name>
</gene>
<evidence type="ECO:0000256" key="1">
    <source>
        <dbReference type="SAM" id="MobiDB-lite"/>
    </source>
</evidence>
<feature type="compositionally biased region" description="Basic and acidic residues" evidence="1">
    <location>
        <begin position="1604"/>
        <end position="1616"/>
    </location>
</feature>
<feature type="region of interest" description="Disordered" evidence="1">
    <location>
        <begin position="1023"/>
        <end position="1163"/>
    </location>
</feature>
<feature type="compositionally biased region" description="Low complexity" evidence="1">
    <location>
        <begin position="127"/>
        <end position="150"/>
    </location>
</feature>
<evidence type="ECO:0000313" key="2">
    <source>
        <dbReference type="EMBL" id="WFD23623.1"/>
    </source>
</evidence>
<feature type="region of interest" description="Disordered" evidence="1">
    <location>
        <begin position="612"/>
        <end position="1002"/>
    </location>
</feature>
<feature type="compositionally biased region" description="Basic and acidic residues" evidence="1">
    <location>
        <begin position="1296"/>
        <end position="1314"/>
    </location>
</feature>
<accession>A0AAF0EDN6</accession>
<reference evidence="2" key="1">
    <citation type="submission" date="2023-03" db="EMBL/GenBank/DDBJ databases">
        <title>Mating type loci evolution in Malassezia.</title>
        <authorList>
            <person name="Coelho M.A."/>
        </authorList>
    </citation>
    <scope>NUCLEOTIDE SEQUENCE</scope>
    <source>
        <strain evidence="2">CBS 12830</strain>
    </source>
</reference>
<feature type="region of interest" description="Disordered" evidence="1">
    <location>
        <begin position="1396"/>
        <end position="1425"/>
    </location>
</feature>
<feature type="compositionally biased region" description="Low complexity" evidence="1">
    <location>
        <begin position="576"/>
        <end position="585"/>
    </location>
</feature>
<feature type="compositionally biased region" description="Acidic residues" evidence="1">
    <location>
        <begin position="1283"/>
        <end position="1294"/>
    </location>
</feature>
<feature type="compositionally biased region" description="Polar residues" evidence="1">
    <location>
        <begin position="1860"/>
        <end position="1872"/>
    </location>
</feature>
<feature type="region of interest" description="Disordered" evidence="1">
    <location>
        <begin position="521"/>
        <end position="585"/>
    </location>
</feature>
<feature type="compositionally biased region" description="Low complexity" evidence="1">
    <location>
        <begin position="805"/>
        <end position="863"/>
    </location>
</feature>
<feature type="compositionally biased region" description="Basic and acidic residues" evidence="1">
    <location>
        <begin position="1023"/>
        <end position="1039"/>
    </location>
</feature>
<feature type="compositionally biased region" description="Low complexity" evidence="1">
    <location>
        <begin position="1061"/>
        <end position="1084"/>
    </location>
</feature>
<feature type="compositionally biased region" description="Basic residues" evidence="1">
    <location>
        <begin position="1"/>
        <end position="10"/>
    </location>
</feature>
<feature type="compositionally biased region" description="Polar residues" evidence="1">
    <location>
        <begin position="253"/>
        <end position="273"/>
    </location>
</feature>
<evidence type="ECO:0000313" key="3">
    <source>
        <dbReference type="Proteomes" id="UP001214415"/>
    </source>
</evidence>
<feature type="compositionally biased region" description="Low complexity" evidence="1">
    <location>
        <begin position="1493"/>
        <end position="1503"/>
    </location>
</feature>
<feature type="compositionally biased region" description="Low complexity" evidence="1">
    <location>
        <begin position="57"/>
        <end position="85"/>
    </location>
</feature>
<feature type="region of interest" description="Disordered" evidence="1">
    <location>
        <begin position="1852"/>
        <end position="1954"/>
    </location>
</feature>
<feature type="region of interest" description="Disordered" evidence="1">
    <location>
        <begin position="1203"/>
        <end position="1225"/>
    </location>
</feature>
<feature type="region of interest" description="Disordered" evidence="1">
    <location>
        <begin position="1548"/>
        <end position="1840"/>
    </location>
</feature>
<protein>
    <submittedName>
        <fullName evidence="2">Uncharacterized protein</fullName>
    </submittedName>
</protein>
<feature type="compositionally biased region" description="Low complexity" evidence="1">
    <location>
        <begin position="1706"/>
        <end position="1717"/>
    </location>
</feature>
<feature type="region of interest" description="Disordered" evidence="1">
    <location>
        <begin position="1274"/>
        <end position="1361"/>
    </location>
</feature>
<feature type="region of interest" description="Disordered" evidence="1">
    <location>
        <begin position="467"/>
        <end position="508"/>
    </location>
</feature>
<sequence length="1954" mass="206183">MPLLGKKKLGKPTSSDFAASARSDVKQSTKQATEKAQASESLSPKTDAPMQEDLSNVKKAAPSAVAASAPSTPSKASAVPSSAPTLPESTSSHARSHSFDLRRKLRMPSNRNLGNKSPFGFRRVRTGTDTLTTSEDTATAEAEQAATPETSKAKAPGPPGGFSLPMNSSSLSLRPFRSKDSAPQTPKRGAKGKEKAREDDTVPPVPMIDPERFPNLASKTPQAAPRDTNTLSDDKLEVVLLPRFPTSGVPATPSASSQRAVTSPVYSELSRTSPHVPFTGGPAPSISGAGLNLSTFSSPTSPPAARPEMSPTSSRLPPYLMETLSLEPSKRILTLQSSSIEAEERDASVLASAYKEQATPVKDASVSARGNKEQTTPWQGPSEADTSGLAGFMPPKVNPLSYLFGSKDSKSGGADESTATMIQRSEEPDLANEDEESIDGTQMSHAATVMYDADDFLDANSAVEAHDAEDTWYDPSDKEAGRAARSSQAFRQMPGSVPSDFGHTEQPASLTAAAALKETLPVVHEDENSVRAPSSDPLNKALPVPAAVEEPKLATPAAEPVDEEALTSSMGDETTTEPQQETKPTLLGSLSDAITTAASASSAGIAMLVGQRDKTPGPEAKPVADAETPSSASPLSMVKPPVPPRMRPLMSPTENESDTVPAVADAEPESKEEPASDNIVPVVPLSLPSKSATPASEMPLPPVPTNTEEAAPATTEPGVEQAMEEGHAVSSGPLAEDSETGVSTAPVAVHEPALEQPAPVSNDEDAKPLDLTTEQADVLAAKPAPESQLTEPVSERDTEAVTELSSPSNVVAASVPEPTAEPATEPALEPALPVVTEPSTAPVSEEPTTAPAPAAESNETEAPPIAPTPLAEAAPSDEAHVPAEPSESAPAKVPVAQPVPFPASSQGTFAWAPAPSFTKESRLPQLPPVLGSVPDVPLKDEPLEASTEAPLPTVPAKLPPTLEPAADEAAPTPAPLVSEPAAPKEPNVAESTADESSHRGIKRLSNVLSGGLLSSAALPAFLRKKDEPASQDEQADKEAAPPALPEKPRDSMLVPEPEPEPVSAPTVPAVSEPATEAPAAPIPEDVSAREPPASAPAVANVGLPWSYVAPTRPAPESEADESARVPATQPSVPLAPVATEQLMASEPESEADESARVPATQPSVPLAPVATEQLMASEPVSEPVHETTADVVKWQQPVWPVAAREEAPLPDTPADTSASQGPLPWNLATTSFLPSAQTRFFESEHQLPHWHAPTESATGARAPVDGAWSLPKLASEPVVAPDAVDEEPDMDWDLEQPSRRYATDVEGPPAEREPPFLQTVPEEQGEAPADTTVPEAEDRDTADPSYGRTEEDVKPAPALRGKGVYDPEMLNHFMHAMDESDYGRAVHRASTLGVPLEEIPSDTPAPATQSANEPPRPSELFAGKGVRWDSPDWLRSRLHKVEGPSQQDFQAFLKKRRQIVPAFVWRDAESSLEDTKALEASKTPQVTTEDEAPTTATTSSLLADWEQNESQPADARFSKLLLPADSYLLSDSEPIDTSLLSLEQLEKSYQGKARSPDPAWGGAPTLAPPAEDVPPAVPPKSHLGHGPLRTTQAASMPASPARQPDVELAQHLEQARRRQAAQYEQYDREQARLQQRVSVMPPPNDGHEFYDEFGGTRPLYEMEGRVPEEARPTAAPPPPEPDYESATPTYPAHGPHDVPPSQADQGYHGAAYAHAGYPQSYAQPDYASQGFTQPGHGRQGYAEQGYPQPGYAPQGYAPQGYAPQGYGPHYGYADPQYAQYGYPSQQEIHASYAQPPHGWDAYGHPNAYPSAYPDPNPPVDVYGASQASMPSPMDATQPRVAPSVSLTPLSRLGIPPAHQFSDSPFPTATSGPLSVGRDPMDMPFKPPTPKKGSPFRQGASPASLPGDVPVAPRHHGYASSARSAQFGRSTHRSRASGSRSGWNALLNADLYRSS</sequence>
<dbReference type="Proteomes" id="UP001214415">
    <property type="component" value="Chromosome 4"/>
</dbReference>
<proteinExistence type="predicted"/>
<feature type="region of interest" description="Disordered" evidence="1">
    <location>
        <begin position="1"/>
        <end position="233"/>
    </location>
</feature>